<gene>
    <name evidence="3" type="ORF">ACFSW6_02605</name>
</gene>
<feature type="signal peptide" evidence="2">
    <location>
        <begin position="1"/>
        <end position="42"/>
    </location>
</feature>
<proteinExistence type="predicted"/>
<accession>A0ABW5UKH0</accession>
<name>A0ABW5UKH0_9BURK</name>
<evidence type="ECO:0000256" key="1">
    <source>
        <dbReference type="SAM" id="MobiDB-lite"/>
    </source>
</evidence>
<comment type="caution">
    <text evidence="3">The sequence shown here is derived from an EMBL/GenBank/DDBJ whole genome shotgun (WGS) entry which is preliminary data.</text>
</comment>
<evidence type="ECO:0000313" key="3">
    <source>
        <dbReference type="EMBL" id="MFD2752962.1"/>
    </source>
</evidence>
<evidence type="ECO:0000313" key="4">
    <source>
        <dbReference type="Proteomes" id="UP001597463"/>
    </source>
</evidence>
<dbReference type="RefSeq" id="WP_245633288.1">
    <property type="nucleotide sequence ID" value="NZ_BCNT01000003.1"/>
</dbReference>
<evidence type="ECO:0000256" key="2">
    <source>
        <dbReference type="SAM" id="SignalP"/>
    </source>
</evidence>
<keyword evidence="2" id="KW-0732">Signal</keyword>
<feature type="region of interest" description="Disordered" evidence="1">
    <location>
        <begin position="67"/>
        <end position="89"/>
    </location>
</feature>
<reference evidence="4" key="1">
    <citation type="journal article" date="2019" name="Int. J. Syst. Evol. Microbiol.">
        <title>The Global Catalogue of Microorganisms (GCM) 10K type strain sequencing project: providing services to taxonomists for standard genome sequencing and annotation.</title>
        <authorList>
            <consortium name="The Broad Institute Genomics Platform"/>
            <consortium name="The Broad Institute Genome Sequencing Center for Infectious Disease"/>
            <person name="Wu L."/>
            <person name="Ma J."/>
        </authorList>
    </citation>
    <scope>NUCLEOTIDE SEQUENCE [LARGE SCALE GENOMIC DNA]</scope>
    <source>
        <strain evidence="4">TISTR 1906</strain>
    </source>
</reference>
<dbReference type="EMBL" id="JBHUMV010000001">
    <property type="protein sequence ID" value="MFD2752962.1"/>
    <property type="molecule type" value="Genomic_DNA"/>
</dbReference>
<sequence>MTEDHKPHRKPFCTPLGRRIAGPILGALSLLLLAFASAPAMAGQWQICELGVKVRDKQTSSRQLQTRVVSTQARGDAECPQPGAALSFRPETPDYQAEVPRRQWPKPGQTVKVRYRYLDGECKDRGPCRIQHYSLLPAAADAR</sequence>
<protein>
    <recommendedName>
        <fullName evidence="5">DUF3592 domain-containing protein</fullName>
    </recommendedName>
</protein>
<dbReference type="Proteomes" id="UP001597463">
    <property type="component" value="Unassembled WGS sequence"/>
</dbReference>
<evidence type="ECO:0008006" key="5">
    <source>
        <dbReference type="Google" id="ProtNLM"/>
    </source>
</evidence>
<organism evidence="3 4">
    <name type="scientific">Comamonas terrae</name>
    <dbReference type="NCBI Taxonomy" id="673548"/>
    <lineage>
        <taxon>Bacteria</taxon>
        <taxon>Pseudomonadati</taxon>
        <taxon>Pseudomonadota</taxon>
        <taxon>Betaproteobacteria</taxon>
        <taxon>Burkholderiales</taxon>
        <taxon>Comamonadaceae</taxon>
        <taxon>Comamonas</taxon>
    </lineage>
</organism>
<keyword evidence="4" id="KW-1185">Reference proteome</keyword>
<feature type="chain" id="PRO_5045851861" description="DUF3592 domain-containing protein" evidence="2">
    <location>
        <begin position="43"/>
        <end position="143"/>
    </location>
</feature>